<gene>
    <name evidence="2" type="ORF">CRG98_009541</name>
</gene>
<dbReference type="AlphaFoldDB" id="A0A2I0KNN2"/>
<organism evidence="2 3">
    <name type="scientific">Punica granatum</name>
    <name type="common">Pomegranate</name>
    <dbReference type="NCBI Taxonomy" id="22663"/>
    <lineage>
        <taxon>Eukaryota</taxon>
        <taxon>Viridiplantae</taxon>
        <taxon>Streptophyta</taxon>
        <taxon>Embryophyta</taxon>
        <taxon>Tracheophyta</taxon>
        <taxon>Spermatophyta</taxon>
        <taxon>Magnoliopsida</taxon>
        <taxon>eudicotyledons</taxon>
        <taxon>Gunneridae</taxon>
        <taxon>Pentapetalae</taxon>
        <taxon>rosids</taxon>
        <taxon>malvids</taxon>
        <taxon>Myrtales</taxon>
        <taxon>Lythraceae</taxon>
        <taxon>Punica</taxon>
    </lineage>
</organism>
<evidence type="ECO:0000256" key="1">
    <source>
        <dbReference type="SAM" id="MobiDB-lite"/>
    </source>
</evidence>
<name>A0A2I0KNN2_PUNGR</name>
<sequence length="162" mass="18237">MVVNFLCEPRPRSIGFICAQEEGRLTLEIAIETVELRGDCQATIHAPDSSCLPPRYYSEQSDDSGEDPMPYSVADKPILNTDFRIRGHEMPQRRQDPYSYPMGAGQPFMGRPRSCLQSVSSSPRCYVRITETLQFDKVGNADEPAPAQAGRLHPYPRVFRLS</sequence>
<accession>A0A2I0KNN2</accession>
<protein>
    <submittedName>
        <fullName evidence="2">Uncharacterized protein</fullName>
    </submittedName>
</protein>
<feature type="region of interest" description="Disordered" evidence="1">
    <location>
        <begin position="51"/>
        <end position="73"/>
    </location>
</feature>
<evidence type="ECO:0000313" key="2">
    <source>
        <dbReference type="EMBL" id="PKI70078.1"/>
    </source>
</evidence>
<proteinExistence type="predicted"/>
<reference evidence="2 3" key="1">
    <citation type="submission" date="2017-11" db="EMBL/GenBank/DDBJ databases">
        <title>De-novo sequencing of pomegranate (Punica granatum L.) genome.</title>
        <authorList>
            <person name="Akparov Z."/>
            <person name="Amiraslanov A."/>
            <person name="Hajiyeva S."/>
            <person name="Abbasov M."/>
            <person name="Kaur K."/>
            <person name="Hamwieh A."/>
            <person name="Solovyev V."/>
            <person name="Salamov A."/>
            <person name="Braich B."/>
            <person name="Kosarev P."/>
            <person name="Mahmoud A."/>
            <person name="Hajiyev E."/>
            <person name="Babayeva S."/>
            <person name="Izzatullayeva V."/>
            <person name="Mammadov A."/>
            <person name="Mammadov A."/>
            <person name="Sharifova S."/>
            <person name="Ojaghi J."/>
            <person name="Eynullazada K."/>
            <person name="Bayramov B."/>
            <person name="Abdulazimova A."/>
            <person name="Shahmuradov I."/>
        </authorList>
    </citation>
    <scope>NUCLEOTIDE SEQUENCE [LARGE SCALE GENOMIC DNA]</scope>
    <source>
        <strain evidence="3">cv. AG2017</strain>
        <tissue evidence="2">Leaf</tissue>
    </source>
</reference>
<comment type="caution">
    <text evidence="2">The sequence shown here is derived from an EMBL/GenBank/DDBJ whole genome shotgun (WGS) entry which is preliminary data.</text>
</comment>
<keyword evidence="3" id="KW-1185">Reference proteome</keyword>
<dbReference type="Proteomes" id="UP000233551">
    <property type="component" value="Unassembled WGS sequence"/>
</dbReference>
<dbReference type="EMBL" id="PGOL01000475">
    <property type="protein sequence ID" value="PKI70078.1"/>
    <property type="molecule type" value="Genomic_DNA"/>
</dbReference>
<evidence type="ECO:0000313" key="3">
    <source>
        <dbReference type="Proteomes" id="UP000233551"/>
    </source>
</evidence>